<evidence type="ECO:0000313" key="14">
    <source>
        <dbReference type="Proteomes" id="UP000187735"/>
    </source>
</evidence>
<dbReference type="RefSeq" id="WP_077024727.1">
    <property type="nucleotide sequence ID" value="NZ_CP017641.1"/>
</dbReference>
<keyword evidence="3" id="KW-0963">Cytoplasm</keyword>
<dbReference type="Pfam" id="PF12770">
    <property type="entry name" value="CHAT"/>
    <property type="match status" value="1"/>
</dbReference>
<evidence type="ECO:0000256" key="2">
    <source>
        <dbReference type="ARBA" id="ARBA00009622"/>
    </source>
</evidence>
<evidence type="ECO:0000256" key="7">
    <source>
        <dbReference type="ARBA" id="ARBA00023054"/>
    </source>
</evidence>
<evidence type="ECO:0000256" key="1">
    <source>
        <dbReference type="ARBA" id="ARBA00004245"/>
    </source>
</evidence>
<evidence type="ECO:0000256" key="8">
    <source>
        <dbReference type="ARBA" id="ARBA00023175"/>
    </source>
</evidence>
<keyword evidence="6 10" id="KW-0802">TPR repeat</keyword>
<dbReference type="GO" id="GO:0007018">
    <property type="term" value="P:microtubule-based movement"/>
    <property type="evidence" value="ECO:0007669"/>
    <property type="project" value="TreeGrafter"/>
</dbReference>
<dbReference type="OrthoDB" id="220792at2"/>
<keyword evidence="14" id="KW-1185">Reference proteome</keyword>
<dbReference type="PROSITE" id="PS50293">
    <property type="entry name" value="TPR_REGION"/>
    <property type="match status" value="1"/>
</dbReference>
<evidence type="ECO:0000259" key="12">
    <source>
        <dbReference type="Pfam" id="PF12770"/>
    </source>
</evidence>
<dbReference type="KEGG" id="fmr:Fuma_02856"/>
<dbReference type="SMART" id="SM00028">
    <property type="entry name" value="TPR"/>
    <property type="match status" value="11"/>
</dbReference>
<dbReference type="AlphaFoldDB" id="A0A1P8WGN7"/>
<feature type="repeat" description="TPR" evidence="10">
    <location>
        <begin position="361"/>
        <end position="394"/>
    </location>
</feature>
<protein>
    <submittedName>
        <fullName evidence="13">Photosystem I assembly protein Ycf3</fullName>
    </submittedName>
</protein>
<dbReference type="PROSITE" id="PS50005">
    <property type="entry name" value="TPR"/>
    <property type="match status" value="3"/>
</dbReference>
<dbReference type="STRING" id="1891926.Fuma_02856"/>
<dbReference type="GO" id="GO:0005871">
    <property type="term" value="C:kinesin complex"/>
    <property type="evidence" value="ECO:0007669"/>
    <property type="project" value="InterPro"/>
</dbReference>
<dbReference type="EMBL" id="CP017641">
    <property type="protein sequence ID" value="APZ93239.1"/>
    <property type="molecule type" value="Genomic_DNA"/>
</dbReference>
<feature type="compositionally biased region" description="Basic residues" evidence="11">
    <location>
        <begin position="914"/>
        <end position="923"/>
    </location>
</feature>
<evidence type="ECO:0000256" key="11">
    <source>
        <dbReference type="SAM" id="MobiDB-lite"/>
    </source>
</evidence>
<evidence type="ECO:0000256" key="9">
    <source>
        <dbReference type="ARBA" id="ARBA00023212"/>
    </source>
</evidence>
<evidence type="ECO:0000256" key="10">
    <source>
        <dbReference type="PROSITE-ProRule" id="PRU00339"/>
    </source>
</evidence>
<reference evidence="13 14" key="1">
    <citation type="journal article" date="2016" name="Front. Microbiol.">
        <title>Fuerstia marisgermanicae gen. nov., sp. nov., an Unusual Member of the Phylum Planctomycetes from the German Wadden Sea.</title>
        <authorList>
            <person name="Kohn T."/>
            <person name="Heuer A."/>
            <person name="Jogler M."/>
            <person name="Vollmers J."/>
            <person name="Boedeker C."/>
            <person name="Bunk B."/>
            <person name="Rast P."/>
            <person name="Borchert D."/>
            <person name="Glockner I."/>
            <person name="Freese H.M."/>
            <person name="Klenk H.P."/>
            <person name="Overmann J."/>
            <person name="Kaster A.K."/>
            <person name="Rohde M."/>
            <person name="Wiegand S."/>
            <person name="Jogler C."/>
        </authorList>
    </citation>
    <scope>NUCLEOTIDE SEQUENCE [LARGE SCALE GENOMIC DNA]</scope>
    <source>
        <strain evidence="13 14">NH11</strain>
    </source>
</reference>
<keyword evidence="4" id="KW-0493">Microtubule</keyword>
<evidence type="ECO:0000256" key="5">
    <source>
        <dbReference type="ARBA" id="ARBA00022737"/>
    </source>
</evidence>
<feature type="region of interest" description="Disordered" evidence="11">
    <location>
        <begin position="905"/>
        <end position="925"/>
    </location>
</feature>
<accession>A0A1P8WGN7</accession>
<dbReference type="PANTHER" id="PTHR45783:SF3">
    <property type="entry name" value="KINESIN LIGHT CHAIN"/>
    <property type="match status" value="1"/>
</dbReference>
<feature type="domain" description="CHAT" evidence="12">
    <location>
        <begin position="814"/>
        <end position="1175"/>
    </location>
</feature>
<keyword evidence="9" id="KW-0206">Cytoskeleton</keyword>
<proteinExistence type="inferred from homology"/>
<dbReference type="PANTHER" id="PTHR45783">
    <property type="entry name" value="KINESIN LIGHT CHAIN"/>
    <property type="match status" value="1"/>
</dbReference>
<dbReference type="InterPro" id="IPR019734">
    <property type="entry name" value="TPR_rpt"/>
</dbReference>
<feature type="repeat" description="TPR" evidence="10">
    <location>
        <begin position="403"/>
        <end position="436"/>
    </location>
</feature>
<dbReference type="InterPro" id="IPR024983">
    <property type="entry name" value="CHAT_dom"/>
</dbReference>
<dbReference type="Gene3D" id="1.25.40.10">
    <property type="entry name" value="Tetratricopeptide repeat domain"/>
    <property type="match status" value="3"/>
</dbReference>
<comment type="similarity">
    <text evidence="2">Belongs to the kinesin light chain family.</text>
</comment>
<dbReference type="SUPFAM" id="SSF48452">
    <property type="entry name" value="TPR-like"/>
    <property type="match status" value="3"/>
</dbReference>
<keyword evidence="7" id="KW-0175">Coiled coil</keyword>
<dbReference type="InterPro" id="IPR011990">
    <property type="entry name" value="TPR-like_helical_dom_sf"/>
</dbReference>
<keyword evidence="5" id="KW-0677">Repeat</keyword>
<sequence length="1177" mass="131742">MLCRTFLFILPLLFHSSVRCDEAVDNSQAAEQDSENLRKQRDDLWRQANAARQETHFAEAIGFGERMLAVEKAWLGDEDSEVTATIAWLAGVDEQAGNWESAIARRRTAWDRRIAALGNDAYQTIDARLAWEHSRLLSQLTDTQRSDLQRAEHLLSQGRKAYRVGQHTDAFDATLEASQIFKVVLGEEHRVYANTLNTIGAFYTKLGDYGRAEALLEQTRVVRKKVLGEQHPEFASGLNDLAGVCKAIRKYATAERLYKQARPIWKKTRGEDHPDYANSLLNLADLYELMGDYPKALPLVEQALKIRKKVFGEDHPDYATGLHILARLNRLMCDYAKAESHFEQALEIRKRALGEEHPEYTNSLNSLAVLYKEIGDYAKALPLYEQALEIEKRVGGEEHLSYATMLFNLASLYEAVGDYAKAVPLYQQSRDIRKRVGGEEHPDYVNSLSKFASLYEVIGDYGKALPLYEQCRDITMRVLGDEHPNYATILNNLAVCHMSMSDYGNALPLLEQALRIRKKVFGEHHPEYTQSLENVASLHSLLGEYAKAEPLFEQALKIRKKVHGREHPDYATTLDNMASVYEMTGDYGRSEQFASDSLRLTRSLLDRSAVILSERQQLAMSQMLRHRLDSYVSLTLESDEFLSQAARQVLQWKGATLVRQRSMRRAADEPGIADGFAKLQQVTRQLAALSRAAPTENIADWKQQISQLTHDKERLEAQLSRDSASFRAAMQKIKFEQIQAAIPANGVLVDFLQFERSTPAERKGQRDKTTSLLAVIVKGDGEPQLMELGPIASLSEAIDTWRLTFGMSPQGKRAGLAIRQQIWEPLLKHINDAKTVLVSTDGVLGRLPLAALPGTEAGTYLIEDHHLAMIPVPQLLPALVNDLGTKQLDRELLLLGDVDYDSTQSEIKQDDGKKRRKKRRPGKNRADLVETEFSRLPGTATEVNDLQVLYGELFEADDDDVMALKKAEATEASIRSLAGQFRHVHLATHGFFASADHKSALSTNANRSAMDRGHRTIRDSEVTGWNPGLLSGLALAGANLEPAPGQDDGILTAQEIAFLPLNGVDTVVLSACQTGLGEAAGGEGLIGIQRSFQIAGVRTTVASLWKVDDVVTQRLMSRFYRNLWDNEMSRLDALREAQLYILNHPDSIRGASITPSDAPDRTPPYFWAAFQLSGDWR</sequence>
<gene>
    <name evidence="13" type="ORF">Fuma_02856</name>
</gene>
<evidence type="ECO:0000256" key="6">
    <source>
        <dbReference type="ARBA" id="ARBA00022803"/>
    </source>
</evidence>
<dbReference type="GO" id="GO:0005737">
    <property type="term" value="C:cytoplasm"/>
    <property type="evidence" value="ECO:0007669"/>
    <property type="project" value="TreeGrafter"/>
</dbReference>
<dbReference type="Pfam" id="PF13424">
    <property type="entry name" value="TPR_12"/>
    <property type="match status" value="3"/>
</dbReference>
<dbReference type="GO" id="GO:0019894">
    <property type="term" value="F:kinesin binding"/>
    <property type="evidence" value="ECO:0007669"/>
    <property type="project" value="TreeGrafter"/>
</dbReference>
<evidence type="ECO:0000313" key="13">
    <source>
        <dbReference type="EMBL" id="APZ93239.1"/>
    </source>
</evidence>
<evidence type="ECO:0000256" key="3">
    <source>
        <dbReference type="ARBA" id="ARBA00022490"/>
    </source>
</evidence>
<dbReference type="InterPro" id="IPR002151">
    <property type="entry name" value="Kinesin_light"/>
</dbReference>
<name>A0A1P8WGN7_9PLAN</name>
<dbReference type="GO" id="GO:0005874">
    <property type="term" value="C:microtubule"/>
    <property type="evidence" value="ECO:0007669"/>
    <property type="project" value="UniProtKB-KW"/>
</dbReference>
<dbReference type="Proteomes" id="UP000187735">
    <property type="component" value="Chromosome"/>
</dbReference>
<feature type="repeat" description="TPR" evidence="10">
    <location>
        <begin position="277"/>
        <end position="310"/>
    </location>
</feature>
<organism evidence="13 14">
    <name type="scientific">Fuerstiella marisgermanici</name>
    <dbReference type="NCBI Taxonomy" id="1891926"/>
    <lineage>
        <taxon>Bacteria</taxon>
        <taxon>Pseudomonadati</taxon>
        <taxon>Planctomycetota</taxon>
        <taxon>Planctomycetia</taxon>
        <taxon>Planctomycetales</taxon>
        <taxon>Planctomycetaceae</taxon>
        <taxon>Fuerstiella</taxon>
    </lineage>
</organism>
<dbReference type="Pfam" id="PF13374">
    <property type="entry name" value="TPR_10"/>
    <property type="match status" value="3"/>
</dbReference>
<comment type="subcellular location">
    <subcellularLocation>
        <location evidence="1">Cytoplasm</location>
        <location evidence="1">Cytoskeleton</location>
    </subcellularLocation>
</comment>
<keyword evidence="8" id="KW-0505">Motor protein</keyword>
<evidence type="ECO:0000256" key="4">
    <source>
        <dbReference type="ARBA" id="ARBA00022701"/>
    </source>
</evidence>